<evidence type="ECO:0000256" key="9">
    <source>
        <dbReference type="ARBA" id="ARBA00023198"/>
    </source>
</evidence>
<keyword evidence="6" id="KW-0202">Cytokine</keyword>
<dbReference type="GO" id="GO:0005125">
    <property type="term" value="F:cytokine activity"/>
    <property type="evidence" value="ECO:0007669"/>
    <property type="project" value="UniProtKB-UniRule"/>
</dbReference>
<accession>K7ZN59</accession>
<dbReference type="GO" id="GO:0005615">
    <property type="term" value="C:extracellular space"/>
    <property type="evidence" value="ECO:0007669"/>
    <property type="project" value="UniProtKB-KW"/>
</dbReference>
<dbReference type="GO" id="GO:0071222">
    <property type="term" value="P:cellular response to lipopolysaccharide"/>
    <property type="evidence" value="ECO:0007669"/>
    <property type="project" value="TreeGrafter"/>
</dbReference>
<evidence type="ECO:0000256" key="11">
    <source>
        <dbReference type="ARBA" id="ARBA00023246"/>
    </source>
</evidence>
<dbReference type="InterPro" id="IPR008996">
    <property type="entry name" value="IL1/FGF"/>
</dbReference>
<name>K7ZN59_PAROL</name>
<evidence type="ECO:0000256" key="1">
    <source>
        <dbReference type="ARBA" id="ARBA00004371"/>
    </source>
</evidence>
<evidence type="ECO:0000256" key="6">
    <source>
        <dbReference type="ARBA" id="ARBA00022514"/>
    </source>
</evidence>
<dbReference type="GO" id="GO:0005149">
    <property type="term" value="F:interleukin-1 receptor binding"/>
    <property type="evidence" value="ECO:0007669"/>
    <property type="project" value="UniProtKB-UniRule"/>
</dbReference>
<dbReference type="GO" id="GO:0005764">
    <property type="term" value="C:lysosome"/>
    <property type="evidence" value="ECO:0007669"/>
    <property type="project" value="UniProtKB-SubCell"/>
</dbReference>
<gene>
    <name evidence="13" type="primary">IL-1b-L1</name>
</gene>
<sequence>MSDFDLSQALESPLESEEKGFKSFCFDKTDVPDEVINLDTELDLRISRNPGSIKGAATLLLLANRMKNVLSQKGQSDSERCRMLMDSVIETTIVKTFENNSIGERRLDFRRLSSWECSLTDQNNKGIICKSKDLKLLALTLTAADYIHKVKFKMGTYGSPGIGQTVVLSIINHNLYISCTMNGDIAELKLEECSAEQLKVIRSDGTNDRFLFFLRETGVNVKTFESVKCRGWFISTSYEKEEKPVEMCKVDSVSRVFSFKTN</sequence>
<dbReference type="GO" id="GO:0001660">
    <property type="term" value="P:fever generation"/>
    <property type="evidence" value="ECO:0007669"/>
    <property type="project" value="UniProtKB-KW"/>
</dbReference>
<dbReference type="GO" id="GO:0042119">
    <property type="term" value="P:neutrophil activation"/>
    <property type="evidence" value="ECO:0007669"/>
    <property type="project" value="TreeGrafter"/>
</dbReference>
<proteinExistence type="inferred from homology"/>
<evidence type="ECO:0000256" key="3">
    <source>
        <dbReference type="ARBA" id="ARBA00004550"/>
    </source>
</evidence>
<dbReference type="GO" id="GO:0051781">
    <property type="term" value="P:positive regulation of cell division"/>
    <property type="evidence" value="ECO:0007669"/>
    <property type="project" value="UniProtKB-KW"/>
</dbReference>
<dbReference type="SUPFAM" id="SSF50353">
    <property type="entry name" value="Cytokine"/>
    <property type="match status" value="1"/>
</dbReference>
<evidence type="ECO:0000256" key="12">
    <source>
        <dbReference type="RuleBase" id="RU003753"/>
    </source>
</evidence>
<dbReference type="AlphaFoldDB" id="K7ZN59"/>
<dbReference type="GO" id="GO:0019221">
    <property type="term" value="P:cytokine-mediated signaling pathway"/>
    <property type="evidence" value="ECO:0007669"/>
    <property type="project" value="TreeGrafter"/>
</dbReference>
<comment type="subcellular location">
    <subcellularLocation>
        <location evidence="2">Cytoplasm</location>
        <location evidence="2">Cytosol</location>
    </subcellularLocation>
    <subcellularLocation>
        <location evidence="1">Lysosome</location>
    </subcellularLocation>
    <subcellularLocation>
        <location evidence="3">Secreted</location>
        <location evidence="3">Extracellular exosome</location>
    </subcellularLocation>
</comment>
<reference evidence="13" key="1">
    <citation type="journal article" date="2013" name="Fish Shellfish Immunol.">
        <title>Identification of novel interleukin 1 beta family genes in Japanese flounder Paralichthys olivaceus.</title>
        <authorList>
            <person name="Taechavasonyoo A."/>
            <person name="Kondo H."/>
            <person name="Nozaki R."/>
            <person name="Suzuki Y."/>
            <person name="Hirono I."/>
        </authorList>
    </citation>
    <scope>NUCLEOTIDE SEQUENCE</scope>
</reference>
<protein>
    <recommendedName>
        <fullName evidence="12">Interleukin-1</fullName>
    </recommendedName>
</protein>
<dbReference type="GO" id="GO:0010628">
    <property type="term" value="P:positive regulation of gene expression"/>
    <property type="evidence" value="ECO:0007669"/>
    <property type="project" value="TreeGrafter"/>
</dbReference>
<dbReference type="Pfam" id="PF00340">
    <property type="entry name" value="IL1"/>
    <property type="match status" value="1"/>
</dbReference>
<evidence type="ECO:0000313" key="13">
    <source>
        <dbReference type="EMBL" id="BAM66990.1"/>
    </source>
</evidence>
<evidence type="ECO:0000256" key="5">
    <source>
        <dbReference type="ARBA" id="ARBA00022490"/>
    </source>
</evidence>
<dbReference type="GO" id="GO:0005829">
    <property type="term" value="C:cytosol"/>
    <property type="evidence" value="ECO:0007669"/>
    <property type="project" value="UniProtKB-SubCell"/>
</dbReference>
<evidence type="ECO:0000256" key="8">
    <source>
        <dbReference type="ARBA" id="ARBA00022620"/>
    </source>
</evidence>
<dbReference type="PANTHER" id="PTHR10078:SF30">
    <property type="entry name" value="INTERLEUKIN-1 BETA"/>
    <property type="match status" value="1"/>
</dbReference>
<dbReference type="SMART" id="SM00125">
    <property type="entry name" value="IL1"/>
    <property type="match status" value="1"/>
</dbReference>
<keyword evidence="5" id="KW-0963">Cytoplasm</keyword>
<dbReference type="EMBL" id="AB720984">
    <property type="protein sequence ID" value="BAM66990.1"/>
    <property type="molecule type" value="Genomic_DNA"/>
</dbReference>
<comment type="similarity">
    <text evidence="4 12">Belongs to the IL-1 family.</text>
</comment>
<dbReference type="GO" id="GO:0048246">
    <property type="term" value="P:macrophage chemotaxis"/>
    <property type="evidence" value="ECO:0007669"/>
    <property type="project" value="TreeGrafter"/>
</dbReference>
<evidence type="ECO:0000256" key="2">
    <source>
        <dbReference type="ARBA" id="ARBA00004514"/>
    </source>
</evidence>
<evidence type="ECO:0000256" key="7">
    <source>
        <dbReference type="ARBA" id="ARBA00022525"/>
    </source>
</evidence>
<evidence type="ECO:0000256" key="4">
    <source>
        <dbReference type="ARBA" id="ARBA00010448"/>
    </source>
</evidence>
<dbReference type="Gene3D" id="2.80.10.50">
    <property type="match status" value="1"/>
</dbReference>
<dbReference type="PANTHER" id="PTHR10078">
    <property type="entry name" value="INTERLEUKIN-1 FAMILY MEMBER"/>
    <property type="match status" value="1"/>
</dbReference>
<keyword evidence="9" id="KW-0395">Inflammatory response</keyword>
<keyword evidence="7 12" id="KW-0964">Secreted</keyword>
<organism evidence="13">
    <name type="scientific">Paralichthys olivaceus</name>
    <name type="common">Bastard halibut</name>
    <name type="synonym">Hippoglossus olivaceus</name>
    <dbReference type="NCBI Taxonomy" id="8255"/>
    <lineage>
        <taxon>Eukaryota</taxon>
        <taxon>Metazoa</taxon>
        <taxon>Chordata</taxon>
        <taxon>Craniata</taxon>
        <taxon>Vertebrata</taxon>
        <taxon>Euteleostomi</taxon>
        <taxon>Actinopterygii</taxon>
        <taxon>Neopterygii</taxon>
        <taxon>Teleostei</taxon>
        <taxon>Neoteleostei</taxon>
        <taxon>Acanthomorphata</taxon>
        <taxon>Carangaria</taxon>
        <taxon>Pleuronectiformes</taxon>
        <taxon>Pleuronectoidei</taxon>
        <taxon>Paralichthyidae</taxon>
        <taxon>Paralichthys</taxon>
    </lineage>
</organism>
<dbReference type="PRINTS" id="PR00264">
    <property type="entry name" value="INTERLEUKIN1"/>
</dbReference>
<keyword evidence="11" id="KW-0497">Mitogen</keyword>
<dbReference type="GO" id="GO:0006955">
    <property type="term" value="P:immune response"/>
    <property type="evidence" value="ECO:0007669"/>
    <property type="project" value="InterPro"/>
</dbReference>
<evidence type="ECO:0000256" key="10">
    <source>
        <dbReference type="ARBA" id="ARBA00023228"/>
    </source>
</evidence>
<dbReference type="InterPro" id="IPR000975">
    <property type="entry name" value="IL-1_fam"/>
</dbReference>
<dbReference type="PRINTS" id="PR01357">
    <property type="entry name" value="INTRLEUKN1AB"/>
</dbReference>
<keyword evidence="8" id="KW-0666">Pyrogen</keyword>
<keyword evidence="10" id="KW-0458">Lysosome</keyword>
<dbReference type="GO" id="GO:1901222">
    <property type="term" value="P:regulation of non-canonical NF-kappaB signal transduction"/>
    <property type="evidence" value="ECO:0007669"/>
    <property type="project" value="TreeGrafter"/>
</dbReference>